<sequence>MGPKKEKKKKKSKAELEQERIDRERQEEIDAKERARKLEEQREREREAEQRLKEAQKQARVEELELLNVEAREEAGVMERRRARIDEERAADEEARAWENYRACDPLPAGESDRELNTYISQLYDDMTETRIQADLGGDFTLDEALERVARTERISQSLEDLRADAVARGDAAAALRCGRFLHRLRDGVVAQLDRATAHVLQHADDTSAKSEDAEKKEIFVVGSDVAAEAAALKREEAKAAAGLPGHAAGKDEEPKAGAGSPTKAPAAVARAASTTTVAAAKDEAADVAAGAPLRSATRVGVWANLTIKTLRGPFKQLGFQDVDLHVDLPKTLGTQRLGARVFLLPYEHVSAAYRGDRFAEDEIVASVRGSQAVPEGGAPGALLPGDEMHPLGGSIQLEVVELPPPPKEIKPKWTMQQLTGLATSVKVAHFPPGAEVDTPFVYTGSGVPAPNQYLRARVVVPESIIVPAAPDDASDSPLRVAWWDTSRKSWIDGTTSGVEYNEAKREVGFNLARSGVLALVQPRTLDLPYEAWSLSPALPVAAPYDSEVEEACCRLSLATPRFEVVIEVRGDGSCTLLEPSRVPELAGLLGTGGRAAPAMKPGRLLAALSKAGIHLRPDDADAAACTRKRASFALKHGDVERKLCEEVAALAASYDFAECPAGKDLGRDRCGLRARETSTYVGGGGNALDFMTVLVERDAASKSAREAPGVGELPGAAVKCTLVMGDENYDEVPPGGVDPETAPPAVFDESPLGAATSHIFLHRCLRAVSSEESMDRVRKAPLKFQQTVEELLHLTRPFSFF</sequence>
<evidence type="ECO:0000313" key="5">
    <source>
        <dbReference type="Proteomes" id="UP001363151"/>
    </source>
</evidence>
<organism evidence="4 5">
    <name type="scientific">Aureococcus anophagefferens</name>
    <name type="common">Harmful bloom alga</name>
    <dbReference type="NCBI Taxonomy" id="44056"/>
    <lineage>
        <taxon>Eukaryota</taxon>
        <taxon>Sar</taxon>
        <taxon>Stramenopiles</taxon>
        <taxon>Ochrophyta</taxon>
        <taxon>Pelagophyceae</taxon>
        <taxon>Pelagomonadales</taxon>
        <taxon>Pelagomonadaceae</taxon>
        <taxon>Aureococcus</taxon>
    </lineage>
</organism>
<protein>
    <recommendedName>
        <fullName evidence="3">IC97/Casc1 N-terminal domain-containing protein</fullName>
    </recommendedName>
</protein>
<reference evidence="4 5" key="1">
    <citation type="submission" date="2024-03" db="EMBL/GenBank/DDBJ databases">
        <title>Aureococcus anophagefferens CCMP1851 and Kratosvirus quantuckense: Draft genome of a second virus-susceptible host strain in the model system.</title>
        <authorList>
            <person name="Chase E."/>
            <person name="Truchon A.R."/>
            <person name="Schepens W."/>
            <person name="Wilhelm S.W."/>
        </authorList>
    </citation>
    <scope>NUCLEOTIDE SEQUENCE [LARGE SCALE GENOMIC DNA]</scope>
    <source>
        <strain evidence="4 5">CCMP1851</strain>
    </source>
</reference>
<evidence type="ECO:0000256" key="2">
    <source>
        <dbReference type="SAM" id="MobiDB-lite"/>
    </source>
</evidence>
<dbReference type="PANTHER" id="PTHR20929:SF11">
    <property type="entry name" value="DYNEIN AXONEMAL INTERMEDIATE CHAIN 7"/>
    <property type="match status" value="1"/>
</dbReference>
<dbReference type="Proteomes" id="UP001363151">
    <property type="component" value="Unassembled WGS sequence"/>
</dbReference>
<gene>
    <name evidence="4" type="ORF">SO694_0038900</name>
</gene>
<name>A0ABR1FIL9_AURAN</name>
<dbReference type="InterPro" id="IPR031826">
    <property type="entry name" value="IC97/Casc1_N"/>
</dbReference>
<dbReference type="InterPro" id="IPR023247">
    <property type="entry name" value="IC97/Dnai7-like"/>
</dbReference>
<dbReference type="Pfam" id="PF15927">
    <property type="entry name" value="Casc1_N"/>
    <property type="match status" value="1"/>
</dbReference>
<evidence type="ECO:0000313" key="4">
    <source>
        <dbReference type="EMBL" id="KAK7231430.1"/>
    </source>
</evidence>
<dbReference type="EMBL" id="JBBJCI010000415">
    <property type="protein sequence ID" value="KAK7231430.1"/>
    <property type="molecule type" value="Genomic_DNA"/>
</dbReference>
<proteinExistence type="inferred from homology"/>
<comment type="similarity">
    <text evidence="1">Belongs to the DNAI7 family.</text>
</comment>
<feature type="region of interest" description="Disordered" evidence="2">
    <location>
        <begin position="243"/>
        <end position="269"/>
    </location>
</feature>
<comment type="caution">
    <text evidence="4">The sequence shown here is derived from an EMBL/GenBank/DDBJ whole genome shotgun (WGS) entry which is preliminary data.</text>
</comment>
<feature type="compositionally biased region" description="Basic residues" evidence="2">
    <location>
        <begin position="1"/>
        <end position="12"/>
    </location>
</feature>
<evidence type="ECO:0000259" key="3">
    <source>
        <dbReference type="Pfam" id="PF15927"/>
    </source>
</evidence>
<feature type="compositionally biased region" description="Basic and acidic residues" evidence="2">
    <location>
        <begin position="13"/>
        <end position="57"/>
    </location>
</feature>
<accession>A0ABR1FIL9</accession>
<dbReference type="PANTHER" id="PTHR20929">
    <property type="entry name" value="LUNG ADENOMA SUSCEPTIBILITY 1-RELATED"/>
    <property type="match status" value="1"/>
</dbReference>
<feature type="domain" description="IC97/Casc1 N-terminal" evidence="3">
    <location>
        <begin position="28"/>
        <end position="212"/>
    </location>
</feature>
<feature type="region of interest" description="Disordered" evidence="2">
    <location>
        <begin position="1"/>
        <end position="57"/>
    </location>
</feature>
<evidence type="ECO:0000256" key="1">
    <source>
        <dbReference type="ARBA" id="ARBA00024332"/>
    </source>
</evidence>
<keyword evidence="5" id="KW-1185">Reference proteome</keyword>